<evidence type="ECO:0000313" key="19">
    <source>
        <dbReference type="Proteomes" id="UP000199408"/>
    </source>
</evidence>
<gene>
    <name evidence="18" type="ORF">GA0070560_11587</name>
</gene>
<evidence type="ECO:0000256" key="4">
    <source>
        <dbReference type="ARBA" id="ARBA00022670"/>
    </source>
</evidence>
<comment type="cofactor">
    <cofactor evidence="1">
        <name>Zn(2+)</name>
        <dbReference type="ChEBI" id="CHEBI:29105"/>
    </cofactor>
</comment>
<evidence type="ECO:0000256" key="10">
    <source>
        <dbReference type="ARBA" id="ARBA00050859"/>
    </source>
</evidence>
<keyword evidence="6 16" id="KW-0732">Signal</keyword>
<organism evidence="18 19">
    <name type="scientific">Micromonospora halophytica</name>
    <dbReference type="NCBI Taxonomy" id="47864"/>
    <lineage>
        <taxon>Bacteria</taxon>
        <taxon>Bacillati</taxon>
        <taxon>Actinomycetota</taxon>
        <taxon>Actinomycetes</taxon>
        <taxon>Micromonosporales</taxon>
        <taxon>Micromonosporaceae</taxon>
        <taxon>Micromonospora</taxon>
    </lineage>
</organism>
<dbReference type="PROSITE" id="PS52035">
    <property type="entry name" value="PEPTIDASE_M14"/>
    <property type="match status" value="1"/>
</dbReference>
<dbReference type="GO" id="GO:0008270">
    <property type="term" value="F:zinc ion binding"/>
    <property type="evidence" value="ECO:0007669"/>
    <property type="project" value="InterPro"/>
</dbReference>
<proteinExistence type="inferred from homology"/>
<dbReference type="PANTHER" id="PTHR11705:SF143">
    <property type="entry name" value="SLL0236 PROTEIN"/>
    <property type="match status" value="1"/>
</dbReference>
<accession>A0A1C5IS92</accession>
<feature type="chain" id="PRO_5038893644" description="Zinc carboxypeptidase" evidence="16">
    <location>
        <begin position="27"/>
        <end position="1033"/>
    </location>
</feature>
<keyword evidence="9" id="KW-0482">Metalloprotease</keyword>
<evidence type="ECO:0000313" key="18">
    <source>
        <dbReference type="EMBL" id="SCG60859.1"/>
    </source>
</evidence>
<evidence type="ECO:0000256" key="7">
    <source>
        <dbReference type="ARBA" id="ARBA00022801"/>
    </source>
</evidence>
<dbReference type="FunFam" id="3.40.630.10:FF:000084">
    <property type="entry name" value="Carboxypeptidase B2"/>
    <property type="match status" value="1"/>
</dbReference>
<evidence type="ECO:0000256" key="9">
    <source>
        <dbReference type="ARBA" id="ARBA00023049"/>
    </source>
</evidence>
<evidence type="ECO:0000256" key="16">
    <source>
        <dbReference type="SAM" id="SignalP"/>
    </source>
</evidence>
<dbReference type="GO" id="GO:0005615">
    <property type="term" value="C:extracellular space"/>
    <property type="evidence" value="ECO:0007669"/>
    <property type="project" value="TreeGrafter"/>
</dbReference>
<dbReference type="PANTHER" id="PTHR11705">
    <property type="entry name" value="PROTEASE FAMILY M14 CARBOXYPEPTIDASE A,B"/>
    <property type="match status" value="1"/>
</dbReference>
<sequence length="1033" mass="111771">MRPTRLAIAGVFTLVGALALTAPATARPPSDPDGRDSLEVYVGTLDAGQLEKLRASGVDLGHDHRGTEHDGSTRVETVLSERQARRLAGQGVKLDVKKVRGKTASHALREQAAAGWTAFRSYSEPGGLRDEITATVARHPRLAKLETIGRTVQGKPILAVKVTKNARTVPDGRRPAVLYGSAQHAREWITPEMTRRLMHHVLDNYGTDPEITRLVDSTELWFLPVANPDGYDHTFTPGNRLWRKNLRDNDGDGQITAADGVDLNRNFSYKWGYDDEGSSPEPSSDTYRGAGPNSEPETKALDRLFKRVGFEFFVNYHSAAQLLLYGVGWQVSTPTPDDVIYEAMVGDDAHPAVPGYDPDISAELYTTNGDTDSHATVRYGTLGFTPEMSTCQSAAASDPDDQWRPEDCVSGFVFPDDEKLISAEVAKNLPFALAVAKSAADPDDPVSVVGRSTPDFVVDAFDTSYGRTQQVASITRRALKDVRMHYVVNGGRPKTAKVREWRGGERYGDTHSDYYAELRGTVTGTKPGDRVEVWFTGVKPRKGPVASERFTYRVHDDIGGDVLVLAMEDVTGLSPAQTDTTAKYADEIAASLTRAGRSSDVYDFDVMGRRAPHHLGVLSHYRAVVWETGDDIILRSPGQVAGTAARAALETELAVRDYLNEGGKLLVSGKYALFAQAANGTYAYQPNGPAECTDPDDVTCLALFNDFQQYYLGAYNYVSDGGSGPDGDPYPVRGADGAFAGFSGQLNAAGSAGNQDHTASFLSTSSFLSPEQFPQFASSATVDWGRPGAAPFDPRTGDWYLYSGRADESYKRLTRTVDLTSATSGELRFFTSYDIEQDWDFLIVEAHEVGSDDWTTLPDRNGRTGTVTGESCASGWVTVHPFLAHYQGADCSPTGSTGTWNAATGASGGWQEFSVDLSAYAGRQVEISISYVSDWGTQGLGVFLDDARVFVDGTVVSETSFESADLGGWTVSGPPAGSTTGANDWARSQQAFEEGAVVVTDDTVYLGFGLEGLAPAARDDLVARSLRHLFARR</sequence>
<keyword evidence="5" id="KW-0479">Metal-binding</keyword>
<evidence type="ECO:0000256" key="15">
    <source>
        <dbReference type="SAM" id="MobiDB-lite"/>
    </source>
</evidence>
<evidence type="ECO:0000256" key="6">
    <source>
        <dbReference type="ARBA" id="ARBA00022729"/>
    </source>
</evidence>
<evidence type="ECO:0000256" key="13">
    <source>
        <dbReference type="ARBA" id="ARBA00074273"/>
    </source>
</evidence>
<protein>
    <recommendedName>
        <fullName evidence="13">Zinc carboxypeptidase</fullName>
        <ecNumber evidence="12">3.4.17.18</ecNumber>
    </recommendedName>
</protein>
<keyword evidence="7" id="KW-0378">Hydrolase</keyword>
<dbReference type="EC" id="3.4.17.18" evidence="12"/>
<dbReference type="RefSeq" id="WP_091299473.1">
    <property type="nucleotide sequence ID" value="NZ_FMDN01000015.1"/>
</dbReference>
<comment type="similarity">
    <text evidence="2 14">Belongs to the peptidase M14 family.</text>
</comment>
<dbReference type="CDD" id="cd03859">
    <property type="entry name" value="M14_CPT"/>
    <property type="match status" value="1"/>
</dbReference>
<evidence type="ECO:0000256" key="11">
    <source>
        <dbReference type="ARBA" id="ARBA00055464"/>
    </source>
</evidence>
<evidence type="ECO:0000256" key="5">
    <source>
        <dbReference type="ARBA" id="ARBA00022723"/>
    </source>
</evidence>
<keyword evidence="3" id="KW-0121">Carboxypeptidase</keyword>
<dbReference type="Gene3D" id="3.40.630.10">
    <property type="entry name" value="Zn peptidases"/>
    <property type="match status" value="1"/>
</dbReference>
<evidence type="ECO:0000259" key="17">
    <source>
        <dbReference type="PROSITE" id="PS52035"/>
    </source>
</evidence>
<dbReference type="STRING" id="47864.GA0070560_11587"/>
<dbReference type="InterPro" id="IPR033810">
    <property type="entry name" value="Carboxypeptidase_T"/>
</dbReference>
<dbReference type="SMART" id="SM00631">
    <property type="entry name" value="Zn_pept"/>
    <property type="match status" value="1"/>
</dbReference>
<dbReference type="OrthoDB" id="5240362at2"/>
<dbReference type="InterPro" id="IPR000834">
    <property type="entry name" value="Peptidase_M14"/>
</dbReference>
<feature type="active site" description="Proton donor/acceptor" evidence="14">
    <location>
        <position position="387"/>
    </location>
</feature>
<comment type="catalytic activity">
    <reaction evidence="10">
        <text>Releases a C-terminal residue, which may be hydrophobic or positively charged.</text>
        <dbReference type="EC" id="3.4.17.18"/>
    </reaction>
</comment>
<dbReference type="GO" id="GO:0004181">
    <property type="term" value="F:metallocarboxypeptidase activity"/>
    <property type="evidence" value="ECO:0007669"/>
    <property type="project" value="InterPro"/>
</dbReference>
<dbReference type="AlphaFoldDB" id="A0A1C5IS92"/>
<evidence type="ECO:0000256" key="8">
    <source>
        <dbReference type="ARBA" id="ARBA00022833"/>
    </source>
</evidence>
<feature type="domain" description="Peptidase M14" evidence="17">
    <location>
        <begin position="118"/>
        <end position="439"/>
    </location>
</feature>
<feature type="signal peptide" evidence="16">
    <location>
        <begin position="1"/>
        <end position="26"/>
    </location>
</feature>
<feature type="region of interest" description="Disordered" evidence="15">
    <location>
        <begin position="272"/>
        <end position="295"/>
    </location>
</feature>
<dbReference type="PROSITE" id="PS00132">
    <property type="entry name" value="CARBOXYPEPT_ZN_1"/>
    <property type="match status" value="1"/>
</dbReference>
<evidence type="ECO:0000256" key="14">
    <source>
        <dbReference type="PROSITE-ProRule" id="PRU01379"/>
    </source>
</evidence>
<keyword evidence="4" id="KW-0645">Protease</keyword>
<dbReference type="PRINTS" id="PR00765">
    <property type="entry name" value="CRBOXYPTASEA"/>
</dbReference>
<evidence type="ECO:0000256" key="2">
    <source>
        <dbReference type="ARBA" id="ARBA00005988"/>
    </source>
</evidence>
<dbReference type="Proteomes" id="UP000199408">
    <property type="component" value="Unassembled WGS sequence"/>
</dbReference>
<dbReference type="EMBL" id="FMDN01000015">
    <property type="protein sequence ID" value="SCG60859.1"/>
    <property type="molecule type" value="Genomic_DNA"/>
</dbReference>
<dbReference type="GO" id="GO:0006508">
    <property type="term" value="P:proteolysis"/>
    <property type="evidence" value="ECO:0007669"/>
    <property type="project" value="UniProtKB-KW"/>
</dbReference>
<dbReference type="InterPro" id="IPR057246">
    <property type="entry name" value="CARBOXYPEPT_ZN_1"/>
</dbReference>
<dbReference type="Pfam" id="PF20773">
    <property type="entry name" value="InhA-like_MAM"/>
    <property type="match status" value="2"/>
</dbReference>
<evidence type="ECO:0000256" key="3">
    <source>
        <dbReference type="ARBA" id="ARBA00022645"/>
    </source>
</evidence>
<dbReference type="Pfam" id="PF00246">
    <property type="entry name" value="Peptidase_M14"/>
    <property type="match status" value="1"/>
</dbReference>
<name>A0A1C5IS92_9ACTN</name>
<dbReference type="SUPFAM" id="SSF53187">
    <property type="entry name" value="Zn-dependent exopeptidases"/>
    <property type="match status" value="1"/>
</dbReference>
<comment type="function">
    <text evidence="11">Carboxypeptidase that possesses the specificities of both mammalian Cpase A and B. Thus shows broad substrate specificity, being able to cleave Cbz-Gly-Leu, Cbz-Gly-Val, Cbz-Gly-Phe, Cbz-Gly-Lys and Bz-Gly-Arg in vitro.</text>
</comment>
<keyword evidence="8" id="KW-0862">Zinc</keyword>
<evidence type="ECO:0000256" key="1">
    <source>
        <dbReference type="ARBA" id="ARBA00001947"/>
    </source>
</evidence>
<evidence type="ECO:0000256" key="12">
    <source>
        <dbReference type="ARBA" id="ARBA00066554"/>
    </source>
</evidence>
<keyword evidence="19" id="KW-1185">Reference proteome</keyword>
<reference evidence="19" key="1">
    <citation type="submission" date="2016-06" db="EMBL/GenBank/DDBJ databases">
        <authorList>
            <person name="Varghese N."/>
        </authorList>
    </citation>
    <scope>NUCLEOTIDE SEQUENCE [LARGE SCALE GENOMIC DNA]</scope>
    <source>
        <strain evidence="19">DSM 43171</strain>
    </source>
</reference>